<dbReference type="EMBL" id="BTGU01000022">
    <property type="protein sequence ID" value="GMN46297.1"/>
    <property type="molecule type" value="Genomic_DNA"/>
</dbReference>
<dbReference type="InterPro" id="IPR029063">
    <property type="entry name" value="SAM-dependent_MTases_sf"/>
</dbReference>
<comment type="caution">
    <text evidence="5">The sequence shown here is derived from an EMBL/GenBank/DDBJ whole genome shotgun (WGS) entry which is preliminary data.</text>
</comment>
<evidence type="ECO:0000256" key="2">
    <source>
        <dbReference type="ARBA" id="ARBA00022679"/>
    </source>
</evidence>
<evidence type="ECO:0000313" key="6">
    <source>
        <dbReference type="Proteomes" id="UP001187192"/>
    </source>
</evidence>
<sequence>MAVAGGKTCTVNGGSGVLSYSKNSNFQRNAIDAAKELINKAISENLDINIFPSSNTFKVADLGCATGPNTFLAVQNIIDAVETKYQSQGNTSQVPEFQVFFNDHAGNDFNHLFISLPPERRYFATGVPGSFHDRLFPRASLHFAHSSYSVQILSRVPKEVEDKNSPAWNKGRIQYSNSTVEVVEAYQAQYAKDMESFLKARAEEIVSGGLMAFIVPGRPDGSSHSEAFVNKASELLGSCLMDMANKGKILSEKVDSLNFPMYNASPQEVEAAVKRNGCFRIEMMEIVPQEMPQPKAFCSTMRAGAGTTLKQHFGEEIDLDELFDLLHKKFEEKFFYVFESGNAISLFVLLKRVGTE</sequence>
<evidence type="ECO:0000256" key="4">
    <source>
        <dbReference type="ARBA" id="ARBA00022842"/>
    </source>
</evidence>
<reference evidence="5" key="1">
    <citation type="submission" date="2023-07" db="EMBL/GenBank/DDBJ databases">
        <title>draft genome sequence of fig (Ficus carica).</title>
        <authorList>
            <person name="Takahashi T."/>
            <person name="Nishimura K."/>
        </authorList>
    </citation>
    <scope>NUCLEOTIDE SEQUENCE</scope>
</reference>
<dbReference type="GO" id="GO:0032259">
    <property type="term" value="P:methylation"/>
    <property type="evidence" value="ECO:0007669"/>
    <property type="project" value="UniProtKB-KW"/>
</dbReference>
<dbReference type="GO" id="GO:0046872">
    <property type="term" value="F:metal ion binding"/>
    <property type="evidence" value="ECO:0007669"/>
    <property type="project" value="UniProtKB-KW"/>
</dbReference>
<name>A0AA88A835_FICCA</name>
<dbReference type="AlphaFoldDB" id="A0AA88A835"/>
<evidence type="ECO:0008006" key="7">
    <source>
        <dbReference type="Google" id="ProtNLM"/>
    </source>
</evidence>
<dbReference type="Gene3D" id="3.40.50.150">
    <property type="entry name" value="Vaccinia Virus protein VP39"/>
    <property type="match status" value="1"/>
</dbReference>
<dbReference type="InterPro" id="IPR042086">
    <property type="entry name" value="MeTrfase_capping"/>
</dbReference>
<evidence type="ECO:0000313" key="5">
    <source>
        <dbReference type="EMBL" id="GMN46297.1"/>
    </source>
</evidence>
<dbReference type="Gene3D" id="1.10.1200.270">
    <property type="entry name" value="Methyltransferase, alpha-helical capping domain"/>
    <property type="match status" value="1"/>
</dbReference>
<dbReference type="InterPro" id="IPR005299">
    <property type="entry name" value="MeTrfase_7"/>
</dbReference>
<dbReference type="Pfam" id="PF03492">
    <property type="entry name" value="Methyltransf_7"/>
    <property type="match status" value="1"/>
</dbReference>
<keyword evidence="3" id="KW-0479">Metal-binding</keyword>
<organism evidence="5 6">
    <name type="scientific">Ficus carica</name>
    <name type="common">Common fig</name>
    <dbReference type="NCBI Taxonomy" id="3494"/>
    <lineage>
        <taxon>Eukaryota</taxon>
        <taxon>Viridiplantae</taxon>
        <taxon>Streptophyta</taxon>
        <taxon>Embryophyta</taxon>
        <taxon>Tracheophyta</taxon>
        <taxon>Spermatophyta</taxon>
        <taxon>Magnoliopsida</taxon>
        <taxon>eudicotyledons</taxon>
        <taxon>Gunneridae</taxon>
        <taxon>Pentapetalae</taxon>
        <taxon>rosids</taxon>
        <taxon>fabids</taxon>
        <taxon>Rosales</taxon>
        <taxon>Moraceae</taxon>
        <taxon>Ficeae</taxon>
        <taxon>Ficus</taxon>
    </lineage>
</organism>
<dbReference type="GO" id="GO:0008168">
    <property type="term" value="F:methyltransferase activity"/>
    <property type="evidence" value="ECO:0007669"/>
    <property type="project" value="UniProtKB-KW"/>
</dbReference>
<keyword evidence="6" id="KW-1185">Reference proteome</keyword>
<gene>
    <name evidence="5" type="ORF">TIFTF001_015484</name>
</gene>
<keyword evidence="1" id="KW-0489">Methyltransferase</keyword>
<dbReference type="Proteomes" id="UP001187192">
    <property type="component" value="Unassembled WGS sequence"/>
</dbReference>
<keyword evidence="4" id="KW-0460">Magnesium</keyword>
<proteinExistence type="predicted"/>
<dbReference type="PANTHER" id="PTHR31009">
    <property type="entry name" value="S-ADENOSYL-L-METHIONINE:CARBOXYL METHYLTRANSFERASE FAMILY PROTEIN"/>
    <property type="match status" value="1"/>
</dbReference>
<accession>A0AA88A835</accession>
<protein>
    <recommendedName>
        <fullName evidence="7">S-adenosylmethionine-dependent methyltransferase</fullName>
    </recommendedName>
</protein>
<evidence type="ECO:0000256" key="3">
    <source>
        <dbReference type="ARBA" id="ARBA00022723"/>
    </source>
</evidence>
<dbReference type="SUPFAM" id="SSF53335">
    <property type="entry name" value="S-adenosyl-L-methionine-dependent methyltransferases"/>
    <property type="match status" value="1"/>
</dbReference>
<keyword evidence="2" id="KW-0808">Transferase</keyword>
<evidence type="ECO:0000256" key="1">
    <source>
        <dbReference type="ARBA" id="ARBA00022603"/>
    </source>
</evidence>